<evidence type="ECO:0000256" key="6">
    <source>
        <dbReference type="SAM" id="MobiDB-lite"/>
    </source>
</evidence>
<evidence type="ECO:0000256" key="3">
    <source>
        <dbReference type="ARBA" id="ARBA00022980"/>
    </source>
</evidence>
<feature type="domain" description="Large ribosomal subunit protein bL25 beta" evidence="8">
    <location>
        <begin position="105"/>
        <end position="189"/>
    </location>
</feature>
<dbReference type="InterPro" id="IPR020930">
    <property type="entry name" value="Ribosomal_uL5_bac-type"/>
</dbReference>
<dbReference type="HAMAP" id="MF_01334">
    <property type="entry name" value="Ribosomal_bL25_CTC"/>
    <property type="match status" value="1"/>
</dbReference>
<dbReference type="RefSeq" id="WP_142660835.1">
    <property type="nucleotide sequence ID" value="NZ_CABFVA020000114.1"/>
</dbReference>
<dbReference type="GO" id="GO:0003735">
    <property type="term" value="F:structural constituent of ribosome"/>
    <property type="evidence" value="ECO:0007669"/>
    <property type="project" value="InterPro"/>
</dbReference>
<keyword evidence="3 5" id="KW-0689">Ribosomal protein</keyword>
<dbReference type="GO" id="GO:0022625">
    <property type="term" value="C:cytosolic large ribosomal subunit"/>
    <property type="evidence" value="ECO:0007669"/>
    <property type="project" value="TreeGrafter"/>
</dbReference>
<comment type="subunit">
    <text evidence="5">Part of the 50S ribosomal subunit; part of the 5S rRNA/L5/L18/L25 subcomplex. Contacts the 5S rRNA. Binds to the 5S rRNA independently of L5 and L18.</text>
</comment>
<dbReference type="Proteomes" id="UP000334923">
    <property type="component" value="Unassembled WGS sequence"/>
</dbReference>
<dbReference type="AlphaFoldDB" id="A0A5E6MHW7"/>
<dbReference type="SUPFAM" id="SSF50715">
    <property type="entry name" value="Ribosomal protein L25-like"/>
    <property type="match status" value="1"/>
</dbReference>
<dbReference type="Pfam" id="PF14693">
    <property type="entry name" value="Ribosomal_TL5_C"/>
    <property type="match status" value="1"/>
</dbReference>
<evidence type="ECO:0000256" key="1">
    <source>
        <dbReference type="ARBA" id="ARBA00022730"/>
    </source>
</evidence>
<evidence type="ECO:0000259" key="7">
    <source>
        <dbReference type="Pfam" id="PF01386"/>
    </source>
</evidence>
<keyword evidence="1 5" id="KW-0699">rRNA-binding</keyword>
<reference evidence="9 10" key="1">
    <citation type="submission" date="2019-09" db="EMBL/GenBank/DDBJ databases">
        <authorList>
            <person name="Cremers G."/>
        </authorList>
    </citation>
    <scope>NUCLEOTIDE SEQUENCE [LARGE SCALE GENOMIC DNA]</scope>
    <source>
        <strain evidence="9">4A</strain>
    </source>
</reference>
<dbReference type="InterPro" id="IPR001021">
    <property type="entry name" value="Ribosomal_bL25_long"/>
</dbReference>
<accession>A0A5E6MHW7</accession>
<keyword evidence="10" id="KW-1185">Reference proteome</keyword>
<dbReference type="PANTHER" id="PTHR33284">
    <property type="entry name" value="RIBOSOMAL PROTEIN L25/GLN-TRNA SYNTHETASE, ANTI-CODON-BINDING DOMAIN-CONTAINING PROTEIN"/>
    <property type="match status" value="1"/>
</dbReference>
<dbReference type="Gene3D" id="2.170.120.20">
    <property type="entry name" value="Ribosomal protein L25, beta domain"/>
    <property type="match status" value="1"/>
</dbReference>
<dbReference type="InterPro" id="IPR020057">
    <property type="entry name" value="Ribosomal_bL25_b-dom"/>
</dbReference>
<dbReference type="GO" id="GO:0008097">
    <property type="term" value="F:5S rRNA binding"/>
    <property type="evidence" value="ECO:0007669"/>
    <property type="project" value="InterPro"/>
</dbReference>
<dbReference type="NCBIfam" id="TIGR00731">
    <property type="entry name" value="bL25_bact_ctc"/>
    <property type="match status" value="1"/>
</dbReference>
<protein>
    <recommendedName>
        <fullName evidence="5">Large ribosomal subunit protein bL25</fullName>
    </recommendedName>
    <alternativeName>
        <fullName evidence="5">General stress protein CTC</fullName>
    </alternativeName>
</protein>
<evidence type="ECO:0000256" key="4">
    <source>
        <dbReference type="ARBA" id="ARBA00023274"/>
    </source>
</evidence>
<evidence type="ECO:0000256" key="5">
    <source>
        <dbReference type="HAMAP-Rule" id="MF_01334"/>
    </source>
</evidence>
<evidence type="ECO:0000313" key="9">
    <source>
        <dbReference type="EMBL" id="VVM07918.1"/>
    </source>
</evidence>
<dbReference type="InterPro" id="IPR037121">
    <property type="entry name" value="Ribosomal_bL25_C"/>
</dbReference>
<dbReference type="InterPro" id="IPR029751">
    <property type="entry name" value="Ribosomal_L25_dom"/>
</dbReference>
<keyword evidence="4 5" id="KW-0687">Ribonucleoprotein</keyword>
<proteinExistence type="inferred from homology"/>
<dbReference type="PANTHER" id="PTHR33284:SF1">
    <property type="entry name" value="RIBOSOMAL PROTEIN L25_GLN-TRNA SYNTHETASE, ANTI-CODON-BINDING DOMAIN-CONTAINING PROTEIN"/>
    <property type="match status" value="1"/>
</dbReference>
<feature type="region of interest" description="Disordered" evidence="6">
    <location>
        <begin position="187"/>
        <end position="217"/>
    </location>
</feature>
<dbReference type="InterPro" id="IPR020056">
    <property type="entry name" value="Rbsml_bL25/Gln-tRNA_synth_N"/>
</dbReference>
<gene>
    <name evidence="5 9" type="primary">ctc</name>
    <name evidence="5" type="synonym">rplY</name>
    <name evidence="9" type="ORF">MAMT_02004</name>
</gene>
<name>A0A5E6MHW7_9BACT</name>
<dbReference type="OrthoDB" id="9790002at2"/>
<evidence type="ECO:0000256" key="2">
    <source>
        <dbReference type="ARBA" id="ARBA00022884"/>
    </source>
</evidence>
<dbReference type="GO" id="GO:0006412">
    <property type="term" value="P:translation"/>
    <property type="evidence" value="ECO:0007669"/>
    <property type="project" value="UniProtKB-UniRule"/>
</dbReference>
<dbReference type="CDD" id="cd00495">
    <property type="entry name" value="Ribosomal_L25_TL5_CTC"/>
    <property type="match status" value="1"/>
</dbReference>
<feature type="domain" description="Large ribosomal subunit protein bL25 L25" evidence="7">
    <location>
        <begin position="7"/>
        <end position="97"/>
    </location>
</feature>
<comment type="function">
    <text evidence="5">This is one of the proteins that binds to the 5S RNA in the ribosome where it forms part of the central protuberance.</text>
</comment>
<comment type="similarity">
    <text evidence="5">Belongs to the bacterial ribosomal protein bL25 family. CTC subfamily.</text>
</comment>
<dbReference type="EMBL" id="CABFVA020000114">
    <property type="protein sequence ID" value="VVM07918.1"/>
    <property type="molecule type" value="Genomic_DNA"/>
</dbReference>
<feature type="compositionally biased region" description="Basic and acidic residues" evidence="6">
    <location>
        <begin position="198"/>
        <end position="217"/>
    </location>
</feature>
<dbReference type="InterPro" id="IPR011035">
    <property type="entry name" value="Ribosomal_bL25/Gln-tRNA_synth"/>
</dbReference>
<keyword evidence="2 5" id="KW-0694">RNA-binding</keyword>
<dbReference type="Gene3D" id="2.40.240.10">
    <property type="entry name" value="Ribosomal Protein L25, Chain P"/>
    <property type="match status" value="1"/>
</dbReference>
<evidence type="ECO:0000259" key="8">
    <source>
        <dbReference type="Pfam" id="PF14693"/>
    </source>
</evidence>
<evidence type="ECO:0000313" key="10">
    <source>
        <dbReference type="Proteomes" id="UP000334923"/>
    </source>
</evidence>
<feature type="compositionally biased region" description="Polar residues" evidence="6">
    <location>
        <begin position="187"/>
        <end position="196"/>
    </location>
</feature>
<dbReference type="Pfam" id="PF01386">
    <property type="entry name" value="Ribosomal_L25p"/>
    <property type="match status" value="1"/>
</dbReference>
<sequence length="217" mass="23890">MARTVSLKAQQRSAVGRHRVRRLRAEGRIPAVLYGRKGHLALEIGAMEFVEAFQGRETEKVLIDLLVEGTEPSQQKLAFLQAVQQHPLTDRILHVDLHELSADEKIHTEVEVHPVGDPVGVRTGGGLLQVPLRHLRISCLPHDLPESILVDVEALGVGESIHVGDVAPPAGVEVLNPKDQVLFTITAPQTEETPTVQEAKEPELVRARKEAEEESKE</sequence>
<organism evidence="9 10">
    <name type="scientific">Methylacidimicrobium tartarophylax</name>
    <dbReference type="NCBI Taxonomy" id="1041768"/>
    <lineage>
        <taxon>Bacteria</taxon>
        <taxon>Pseudomonadati</taxon>
        <taxon>Verrucomicrobiota</taxon>
        <taxon>Methylacidimicrobium</taxon>
    </lineage>
</organism>